<dbReference type="RefSeq" id="WP_329359646.1">
    <property type="nucleotide sequence ID" value="NZ_CP108640.1"/>
</dbReference>
<dbReference type="Proteomes" id="UP001431926">
    <property type="component" value="Chromosome"/>
</dbReference>
<dbReference type="EMBL" id="CP109491">
    <property type="protein sequence ID" value="WUX41695.1"/>
    <property type="molecule type" value="Genomic_DNA"/>
</dbReference>
<evidence type="ECO:0000259" key="1">
    <source>
        <dbReference type="Pfam" id="PF01337"/>
    </source>
</evidence>
<gene>
    <name evidence="2" type="ORF">OG367_38125</name>
</gene>
<accession>A0ABZ1ZSS7</accession>
<feature type="domain" description="Barstar (barnase inhibitor)" evidence="1">
    <location>
        <begin position="28"/>
        <end position="116"/>
    </location>
</feature>
<sequence length="144" mass="15152">MVIERGLHEVSGADIAGVLDEAARQGLPVFTFRTAGRTDKEAFFAAVQGALRLDPALGPRMVWDALSDSVWGGLHELKSPHVVIVWPDARPVVGAEGDFWIALSILRDVADSLAEARYTGGRPTQVSVYVAPASSGGETALAAG</sequence>
<evidence type="ECO:0000313" key="3">
    <source>
        <dbReference type="Proteomes" id="UP001431926"/>
    </source>
</evidence>
<proteinExistence type="predicted"/>
<dbReference type="InterPro" id="IPR000468">
    <property type="entry name" value="Barstar"/>
</dbReference>
<organism evidence="2 3">
    <name type="scientific">Streptomyces anulatus</name>
    <name type="common">Streptomyces chrysomallus</name>
    <dbReference type="NCBI Taxonomy" id="1892"/>
    <lineage>
        <taxon>Bacteria</taxon>
        <taxon>Bacillati</taxon>
        <taxon>Actinomycetota</taxon>
        <taxon>Actinomycetes</taxon>
        <taxon>Kitasatosporales</taxon>
        <taxon>Streptomycetaceae</taxon>
        <taxon>Streptomyces</taxon>
    </lineage>
</organism>
<name>A0ABZ1ZSS7_STRAQ</name>
<reference evidence="2" key="1">
    <citation type="submission" date="2022-10" db="EMBL/GenBank/DDBJ databases">
        <title>The complete genomes of actinobacterial strains from the NBC collection.</title>
        <authorList>
            <person name="Joergensen T.S."/>
            <person name="Alvarez Arevalo M."/>
            <person name="Sterndorff E.B."/>
            <person name="Faurdal D."/>
            <person name="Vuksanovic O."/>
            <person name="Mourched A.-S."/>
            <person name="Charusanti P."/>
            <person name="Shaw S."/>
            <person name="Blin K."/>
            <person name="Weber T."/>
        </authorList>
    </citation>
    <scope>NUCLEOTIDE SEQUENCE</scope>
    <source>
        <strain evidence="2">NBC_01436</strain>
    </source>
</reference>
<evidence type="ECO:0000313" key="2">
    <source>
        <dbReference type="EMBL" id="WUX41695.1"/>
    </source>
</evidence>
<dbReference type="Pfam" id="PF01337">
    <property type="entry name" value="Barstar"/>
    <property type="match status" value="1"/>
</dbReference>
<keyword evidence="3" id="KW-1185">Reference proteome</keyword>
<protein>
    <recommendedName>
        <fullName evidence="1">Barstar (barnase inhibitor) domain-containing protein</fullName>
    </recommendedName>
</protein>